<organism evidence="3 4">
    <name type="scientific">Roseofilum casamattae BLCC-M143</name>
    <dbReference type="NCBI Taxonomy" id="3022442"/>
    <lineage>
        <taxon>Bacteria</taxon>
        <taxon>Bacillati</taxon>
        <taxon>Cyanobacteriota</taxon>
        <taxon>Cyanophyceae</taxon>
        <taxon>Desertifilales</taxon>
        <taxon>Desertifilaceae</taxon>
        <taxon>Roseofilum</taxon>
        <taxon>Roseofilum casamattae</taxon>
    </lineage>
</organism>
<dbReference type="EMBL" id="JAQOSQ010000018">
    <property type="protein sequence ID" value="MDJ1184700.1"/>
    <property type="molecule type" value="Genomic_DNA"/>
</dbReference>
<keyword evidence="1" id="KW-0175">Coiled coil</keyword>
<feature type="coiled-coil region" evidence="1">
    <location>
        <begin position="533"/>
        <end position="560"/>
    </location>
</feature>
<name>A0ABT7C059_9CYAN</name>
<evidence type="ECO:0000256" key="2">
    <source>
        <dbReference type="SAM" id="MobiDB-lite"/>
    </source>
</evidence>
<protein>
    <recommendedName>
        <fullName evidence="5">Gingipain domain-containing protein</fullName>
    </recommendedName>
</protein>
<reference evidence="3 4" key="1">
    <citation type="submission" date="2023-01" db="EMBL/GenBank/DDBJ databases">
        <title>Novel diversity within Roseofilum (Cyanobacteria; Desertifilaceae) from marine benthic mats with descriptions of four novel species.</title>
        <authorList>
            <person name="Wang Y."/>
            <person name="Berthold D.E."/>
            <person name="Hu J."/>
            <person name="Lefler F.W."/>
            <person name="Laughinghouse H.D. IV."/>
        </authorList>
    </citation>
    <scope>NUCLEOTIDE SEQUENCE [LARGE SCALE GENOMIC DNA]</scope>
    <source>
        <strain evidence="3 4">BLCC-M143</strain>
    </source>
</reference>
<evidence type="ECO:0000313" key="4">
    <source>
        <dbReference type="Proteomes" id="UP001232992"/>
    </source>
</evidence>
<evidence type="ECO:0000256" key="1">
    <source>
        <dbReference type="SAM" id="Coils"/>
    </source>
</evidence>
<evidence type="ECO:0000313" key="3">
    <source>
        <dbReference type="EMBL" id="MDJ1184700.1"/>
    </source>
</evidence>
<comment type="caution">
    <text evidence="3">The sequence shown here is derived from an EMBL/GenBank/DDBJ whole genome shotgun (WGS) entry which is preliminary data.</text>
</comment>
<keyword evidence="4" id="KW-1185">Reference proteome</keyword>
<gene>
    <name evidence="3" type="ORF">PMH09_16045</name>
</gene>
<evidence type="ECO:0008006" key="5">
    <source>
        <dbReference type="Google" id="ProtNLM"/>
    </source>
</evidence>
<proteinExistence type="predicted"/>
<feature type="region of interest" description="Disordered" evidence="2">
    <location>
        <begin position="506"/>
        <end position="532"/>
    </location>
</feature>
<dbReference type="Proteomes" id="UP001232992">
    <property type="component" value="Unassembled WGS sequence"/>
</dbReference>
<accession>A0ABT7C059</accession>
<sequence length="563" mass="62749">MTGANHSTETLYFNGVNGATGGYLFEPQTVEQISELAQNSIIADRVDGYAPNAPTSDTHLSALSDRDRHKEESDFALIEGIDPKQISETGWGIIFPAQIDPEIKDALKELMEHRRAEAGEYFHEYEIYPGESANDFLGRFDANVFDPVDPRKVPYYLLIVGDFQQISFEVQYQLDVQYAVGRIYFPKAADYAQYAHSVVTAETTQLALPCRADLFGVSNPGDRSTQLSSKNPIQPLSEFLTTDSIFQKNNSHWQIETHLEEQATKSQLSQLLGGENTPAFLFTASHGMGFPNDDSRQLPHQGALLCQDWPGPQFQEPIPEDFYWSADDISDRDRLFGLISFHFACYGAGTPQMDQFGHRRNDWKAIAPHDFMARLPQRLLSHPKGGALAAIGHVDRAWGYSFGSSKQQINTFQSTIQRLTEGHPVGSALEFFNERYAAISSELTKELWYIKANRKPNDAQLSYLWTANNDARGYAIIGDPAVRLMVGTQASAEAKRPEIEAVEFAVSASDRPEQPELPVSSPPSSTPTTTDALSGLVGLLDNLVARVEQLEQQMQDLKDRENS</sequence>
<dbReference type="RefSeq" id="WP_283759354.1">
    <property type="nucleotide sequence ID" value="NZ_JAQOSQ010000018.1"/>
</dbReference>